<dbReference type="Proteomes" id="UP000184612">
    <property type="component" value="Unassembled WGS sequence"/>
</dbReference>
<keyword evidence="2" id="KW-1185">Reference proteome</keyword>
<organism evidence="1 2">
    <name type="scientific">Anaerocolumna xylanovorans DSM 12503</name>
    <dbReference type="NCBI Taxonomy" id="1121345"/>
    <lineage>
        <taxon>Bacteria</taxon>
        <taxon>Bacillati</taxon>
        <taxon>Bacillota</taxon>
        <taxon>Clostridia</taxon>
        <taxon>Lachnospirales</taxon>
        <taxon>Lachnospiraceae</taxon>
        <taxon>Anaerocolumna</taxon>
    </lineage>
</organism>
<gene>
    <name evidence="1" type="ORF">SAMN02745217_00971</name>
</gene>
<dbReference type="STRING" id="1121345.SAMN02745217_00971"/>
<dbReference type="OrthoDB" id="1854057at2"/>
<evidence type="ECO:0000313" key="1">
    <source>
        <dbReference type="EMBL" id="SHO45484.1"/>
    </source>
</evidence>
<dbReference type="EMBL" id="FRFD01000003">
    <property type="protein sequence ID" value="SHO45484.1"/>
    <property type="molecule type" value="Genomic_DNA"/>
</dbReference>
<dbReference type="RefSeq" id="WP_073587611.1">
    <property type="nucleotide sequence ID" value="NZ_FRFD01000003.1"/>
</dbReference>
<accession>A0A1M7Y173</accession>
<evidence type="ECO:0000313" key="2">
    <source>
        <dbReference type="Proteomes" id="UP000184612"/>
    </source>
</evidence>
<protein>
    <submittedName>
        <fullName evidence="1">Uncharacterized protein</fullName>
    </submittedName>
</protein>
<dbReference type="AlphaFoldDB" id="A0A1M7Y173"/>
<sequence>MHENGKIEFLEYLDLSFKSTQDESMKLMQEYRNDDANFIKVKGNIYQIFKTVFLGVANQKALDKEAVKELFVSKMETIPANWKKSYENARKFNDIEKITIEEIKLQTLEEIQSTFLRIWERS</sequence>
<proteinExistence type="predicted"/>
<name>A0A1M7Y173_9FIRM</name>
<reference evidence="1 2" key="1">
    <citation type="submission" date="2016-12" db="EMBL/GenBank/DDBJ databases">
        <authorList>
            <person name="Song W.-J."/>
            <person name="Kurnit D.M."/>
        </authorList>
    </citation>
    <scope>NUCLEOTIDE SEQUENCE [LARGE SCALE GENOMIC DNA]</scope>
    <source>
        <strain evidence="1 2">DSM 12503</strain>
    </source>
</reference>